<reference evidence="2" key="1">
    <citation type="journal article" date="2019" name="Int. J. Syst. Evol. Microbiol.">
        <title>The Global Catalogue of Microorganisms (GCM) 10K type strain sequencing project: providing services to taxonomists for standard genome sequencing and annotation.</title>
        <authorList>
            <consortium name="The Broad Institute Genomics Platform"/>
            <consortium name="The Broad Institute Genome Sequencing Center for Infectious Disease"/>
            <person name="Wu L."/>
            <person name="Ma J."/>
        </authorList>
    </citation>
    <scope>NUCLEOTIDE SEQUENCE [LARGE SCALE GENOMIC DNA]</scope>
    <source>
        <strain evidence="2">CCUG 57113</strain>
    </source>
</reference>
<protein>
    <submittedName>
        <fullName evidence="1">Heparinase II/III family protein</fullName>
    </submittedName>
</protein>
<dbReference type="PANTHER" id="PTHR38045:SF1">
    <property type="entry name" value="HEPARINASE II_III-LIKE PROTEIN"/>
    <property type="match status" value="1"/>
</dbReference>
<evidence type="ECO:0000313" key="1">
    <source>
        <dbReference type="EMBL" id="MFC5470734.1"/>
    </source>
</evidence>
<dbReference type="PANTHER" id="PTHR38045">
    <property type="entry name" value="CHROMOSOME 1, WHOLE GENOME SHOTGUN SEQUENCE"/>
    <property type="match status" value="1"/>
</dbReference>
<comment type="caution">
    <text evidence="1">The sequence shown here is derived from an EMBL/GenBank/DDBJ whole genome shotgun (WGS) entry which is preliminary data.</text>
</comment>
<name>A0ABW0LY38_9BACL</name>
<gene>
    <name evidence="1" type="ORF">ACFPPD_18765</name>
</gene>
<dbReference type="Gene3D" id="2.70.98.70">
    <property type="match status" value="1"/>
</dbReference>
<dbReference type="SUPFAM" id="SSF48230">
    <property type="entry name" value="Chondroitin AC/alginate lyase"/>
    <property type="match status" value="1"/>
</dbReference>
<dbReference type="EMBL" id="JBHSMH010000072">
    <property type="protein sequence ID" value="MFC5470734.1"/>
    <property type="molecule type" value="Genomic_DNA"/>
</dbReference>
<evidence type="ECO:0000313" key="2">
    <source>
        <dbReference type="Proteomes" id="UP001596105"/>
    </source>
</evidence>
<dbReference type="InterPro" id="IPR008929">
    <property type="entry name" value="Chondroitin_lyas"/>
</dbReference>
<sequence>MNRESVSSLLEKLTDDKPDLLRGGMPDASVARTIGKEAVEAAERYLGAEAPVLDEGLFRLFRETGSRSEYERPYFLRRKRLTAFGIAGLLEPARDDFPAALAKTIEDVLEEPTWCLPAHYENERTIDLFAAETAFALAELLSLYGSRLPLGLRDIANGEIRRRVLAPFLHDGPYFWETAQHNWASVCAGSIGAAALYATEDRNDLALTISKALDAMDCFLSGYGMDGACSEGYGYWQYGFGYFSYFGELLAQRTKGRIDLFRSAKVHQMALFQQRIFMGDRSVANFSDSRRESGVHPGLTSLLRSKFDDVHVPDESQRVSLEDDHCGRWAPAIRDLLWTAADGVSGSAWPDGSSYMSDVDWLVSRTVSGGETFSFAAKGGHNDEPHNHNDVGHFLLSRNGLPLLLDLGSGQYTRDYFGSRRYETLCNRSRGHSVPIVNGLEQATGRAAGATVGLAATGERFDVLELDLTRAYPVPELKRLGRTFRWAKKEGRLELEDAYAFASRPLEVVERFIVPSKPQELELGMIGIAGCEGGGGRGLRVAYDPSQLVWQAEELTHVDHFGVPVVCYALDFLPLELRETMRFRFSFYLNEMG</sequence>
<dbReference type="Gene3D" id="1.50.10.100">
    <property type="entry name" value="Chondroitin AC/alginate lyase"/>
    <property type="match status" value="1"/>
</dbReference>
<accession>A0ABW0LY38</accession>
<keyword evidence="2" id="KW-1185">Reference proteome</keyword>
<organism evidence="1 2">
    <name type="scientific">Cohnella suwonensis</name>
    <dbReference type="NCBI Taxonomy" id="696072"/>
    <lineage>
        <taxon>Bacteria</taxon>
        <taxon>Bacillati</taxon>
        <taxon>Bacillota</taxon>
        <taxon>Bacilli</taxon>
        <taxon>Bacillales</taxon>
        <taxon>Paenibacillaceae</taxon>
        <taxon>Cohnella</taxon>
    </lineage>
</organism>
<dbReference type="Proteomes" id="UP001596105">
    <property type="component" value="Unassembled WGS sequence"/>
</dbReference>
<proteinExistence type="predicted"/>
<dbReference type="RefSeq" id="WP_209749226.1">
    <property type="nucleotide sequence ID" value="NZ_JBHSMH010000072.1"/>
</dbReference>